<feature type="domain" description="Smf/DprA SLOG" evidence="2">
    <location>
        <begin position="2"/>
        <end position="159"/>
    </location>
</feature>
<name>A0A0F0L8G4_9MICO</name>
<dbReference type="PANTHER" id="PTHR43022">
    <property type="entry name" value="PROTEIN SMF"/>
    <property type="match status" value="1"/>
</dbReference>
<reference evidence="3 4" key="1">
    <citation type="submission" date="2015-02" db="EMBL/GenBank/DDBJ databases">
        <title>Draft genome sequences of ten Microbacterium spp. with emphasis on heavy metal contaminated environments.</title>
        <authorList>
            <person name="Corretto E."/>
        </authorList>
    </citation>
    <scope>NUCLEOTIDE SEQUENCE [LARGE SCALE GENOMIC DNA]</scope>
    <source>
        <strain evidence="3 4">DSM 23848</strain>
    </source>
</reference>
<proteinExistence type="inferred from homology"/>
<evidence type="ECO:0000313" key="3">
    <source>
        <dbReference type="EMBL" id="KJL28595.1"/>
    </source>
</evidence>
<dbReference type="GO" id="GO:0009294">
    <property type="term" value="P:DNA-mediated transformation"/>
    <property type="evidence" value="ECO:0007669"/>
    <property type="project" value="InterPro"/>
</dbReference>
<dbReference type="Proteomes" id="UP000033448">
    <property type="component" value="Unassembled WGS sequence"/>
</dbReference>
<dbReference type="Pfam" id="PF02481">
    <property type="entry name" value="DNA_processg_A"/>
    <property type="match status" value="1"/>
</dbReference>
<dbReference type="AlphaFoldDB" id="A0A0F0L8G4"/>
<dbReference type="InterPro" id="IPR057666">
    <property type="entry name" value="DrpA_SLOG"/>
</dbReference>
<gene>
    <name evidence="3" type="ORF">RL72_00401</name>
</gene>
<keyword evidence="4" id="KW-1185">Reference proteome</keyword>
<evidence type="ECO:0000256" key="1">
    <source>
        <dbReference type="ARBA" id="ARBA00006525"/>
    </source>
</evidence>
<dbReference type="Gene3D" id="3.40.50.450">
    <property type="match status" value="1"/>
</dbReference>
<comment type="caution">
    <text evidence="3">The sequence shown here is derived from an EMBL/GenBank/DDBJ whole genome shotgun (WGS) entry which is preliminary data.</text>
</comment>
<dbReference type="SUPFAM" id="SSF102405">
    <property type="entry name" value="MCP/YpsA-like"/>
    <property type="match status" value="1"/>
</dbReference>
<comment type="similarity">
    <text evidence="1">Belongs to the DprA/Smf family.</text>
</comment>
<sequence length="173" mass="17543">MTNELVAEIAAEGTPVHTGGAYGIDATALRATLRVGGRAVVWAAAASISPPPSGHASLFDQASAARGCAVVSEMPLGTAPTRWRFVSRSLLLAAATRATVIAEVGIRSGALAVCTHAHELGRGLGIIPGPITSSTSMGCHALLRQIGTQVITCSADVRELVDPHAMLALDSAA</sequence>
<accession>A0A0F0L8G4</accession>
<dbReference type="InterPro" id="IPR003488">
    <property type="entry name" value="DprA"/>
</dbReference>
<dbReference type="PANTHER" id="PTHR43022:SF1">
    <property type="entry name" value="PROTEIN SMF"/>
    <property type="match status" value="1"/>
</dbReference>
<dbReference type="PATRIC" id="fig|582680.7.peg.416"/>
<dbReference type="EMBL" id="JYIT01000050">
    <property type="protein sequence ID" value="KJL28595.1"/>
    <property type="molecule type" value="Genomic_DNA"/>
</dbReference>
<evidence type="ECO:0000313" key="4">
    <source>
        <dbReference type="Proteomes" id="UP000033448"/>
    </source>
</evidence>
<protein>
    <recommendedName>
        <fullName evidence="2">Smf/DprA SLOG domain-containing protein</fullName>
    </recommendedName>
</protein>
<evidence type="ECO:0000259" key="2">
    <source>
        <dbReference type="Pfam" id="PF02481"/>
    </source>
</evidence>
<organism evidence="3 4">
    <name type="scientific">Microbacterium azadirachtae</name>
    <dbReference type="NCBI Taxonomy" id="582680"/>
    <lineage>
        <taxon>Bacteria</taxon>
        <taxon>Bacillati</taxon>
        <taxon>Actinomycetota</taxon>
        <taxon>Actinomycetes</taxon>
        <taxon>Micrococcales</taxon>
        <taxon>Microbacteriaceae</taxon>
        <taxon>Microbacterium</taxon>
    </lineage>
</organism>